<dbReference type="EMBL" id="CM047910">
    <property type="protein sequence ID" value="KAJ0075665.1"/>
    <property type="molecule type" value="Genomic_DNA"/>
</dbReference>
<keyword evidence="2" id="KW-1185">Reference proteome</keyword>
<protein>
    <submittedName>
        <fullName evidence="1">Uncharacterized protein</fullName>
    </submittedName>
</protein>
<sequence length="147" mass="16577">MISCYAKNGFVEDVVLLLESMKKKGIKLKDSTMVSVLIACNYTSLVERAIKYFKSMNRDYGIIPNIKYYMCIVDLFGQAGCLYETHNVIKNIPIKPEASTWIAVLSACRIHDNLELGEKVAKIIFEVEPSNSVPYKLLVDLYAVSGR</sequence>
<evidence type="ECO:0000313" key="2">
    <source>
        <dbReference type="Proteomes" id="UP001164250"/>
    </source>
</evidence>
<evidence type="ECO:0000313" key="1">
    <source>
        <dbReference type="EMBL" id="KAJ0075665.1"/>
    </source>
</evidence>
<accession>A0ACC0ZRQ8</accession>
<gene>
    <name evidence="1" type="ORF">Patl1_33541</name>
</gene>
<organism evidence="1 2">
    <name type="scientific">Pistacia atlantica</name>
    <dbReference type="NCBI Taxonomy" id="434234"/>
    <lineage>
        <taxon>Eukaryota</taxon>
        <taxon>Viridiplantae</taxon>
        <taxon>Streptophyta</taxon>
        <taxon>Embryophyta</taxon>
        <taxon>Tracheophyta</taxon>
        <taxon>Spermatophyta</taxon>
        <taxon>Magnoliopsida</taxon>
        <taxon>eudicotyledons</taxon>
        <taxon>Gunneridae</taxon>
        <taxon>Pentapetalae</taxon>
        <taxon>rosids</taxon>
        <taxon>malvids</taxon>
        <taxon>Sapindales</taxon>
        <taxon>Anacardiaceae</taxon>
        <taxon>Pistacia</taxon>
    </lineage>
</organism>
<comment type="caution">
    <text evidence="1">The sequence shown here is derived from an EMBL/GenBank/DDBJ whole genome shotgun (WGS) entry which is preliminary data.</text>
</comment>
<proteinExistence type="predicted"/>
<reference evidence="2" key="1">
    <citation type="journal article" date="2023" name="G3 (Bethesda)">
        <title>Genome assembly and association tests identify interacting loci associated with vigor, precocity, and sex in interspecific pistachio rootstocks.</title>
        <authorList>
            <person name="Palmer W."/>
            <person name="Jacygrad E."/>
            <person name="Sagayaradj S."/>
            <person name="Cavanaugh K."/>
            <person name="Han R."/>
            <person name="Bertier L."/>
            <person name="Beede B."/>
            <person name="Kafkas S."/>
            <person name="Golino D."/>
            <person name="Preece J."/>
            <person name="Michelmore R."/>
        </authorList>
    </citation>
    <scope>NUCLEOTIDE SEQUENCE [LARGE SCALE GENOMIC DNA]</scope>
</reference>
<dbReference type="Proteomes" id="UP001164250">
    <property type="component" value="Chromosome 15"/>
</dbReference>
<name>A0ACC0ZRQ8_9ROSI</name>